<accession>A0A8X6T3J1</accession>
<reference evidence="1" key="1">
    <citation type="submission" date="2020-08" db="EMBL/GenBank/DDBJ databases">
        <title>Multicomponent nature underlies the extraordinary mechanical properties of spider dragline silk.</title>
        <authorList>
            <person name="Kono N."/>
            <person name="Nakamura H."/>
            <person name="Mori M."/>
            <person name="Yoshida Y."/>
            <person name="Ohtoshi R."/>
            <person name="Malay A.D."/>
            <person name="Moran D.A.P."/>
            <person name="Tomita M."/>
            <person name="Numata K."/>
            <person name="Arakawa K."/>
        </authorList>
    </citation>
    <scope>NUCLEOTIDE SEQUENCE</scope>
</reference>
<sequence>MATRECVNSPNCFCYICGSYTIKKQQRDISNFVQKVYFAYFGIKLGDQDKSWAPHVVCSVCVEELRQWFKVQGFNLKNRKDISYPTILRSAFRPVVHGPDLPIPSPPNTLDNILDDLDQISHISSDSDDGYDPGTNDPELFSQSDMNDLVRDLGLPKDTAEVLRSRLKERHLLNSGVSFSGYRFREKEFVPFLTQEGELVFCNNVPAILEMFKIMYEPEEFRLFIDSSKRSWKAVLLHHGNRYASVPVGHSVHLKECYENLEFILNKLS</sequence>
<name>A0A8X6T3J1_TRICX</name>
<dbReference type="PANTHER" id="PTHR46114">
    <property type="entry name" value="APPLE DOMAIN-CONTAINING PROTEIN"/>
    <property type="match status" value="1"/>
</dbReference>
<dbReference type="Proteomes" id="UP000887159">
    <property type="component" value="Unassembled WGS sequence"/>
</dbReference>
<gene>
    <name evidence="1" type="primary">AVEN_12646_1</name>
    <name evidence="1" type="ORF">TNCV_1075581</name>
</gene>
<dbReference type="AlphaFoldDB" id="A0A8X6T3J1"/>
<organism evidence="1 2">
    <name type="scientific">Trichonephila clavipes</name>
    <name type="common">Golden silk orbweaver</name>
    <name type="synonym">Nephila clavipes</name>
    <dbReference type="NCBI Taxonomy" id="2585209"/>
    <lineage>
        <taxon>Eukaryota</taxon>
        <taxon>Metazoa</taxon>
        <taxon>Ecdysozoa</taxon>
        <taxon>Arthropoda</taxon>
        <taxon>Chelicerata</taxon>
        <taxon>Arachnida</taxon>
        <taxon>Araneae</taxon>
        <taxon>Araneomorphae</taxon>
        <taxon>Entelegynae</taxon>
        <taxon>Araneoidea</taxon>
        <taxon>Nephilidae</taxon>
        <taxon>Trichonephila</taxon>
    </lineage>
</organism>
<keyword evidence="2" id="KW-1185">Reference proteome</keyword>
<proteinExistence type="predicted"/>
<dbReference type="PANTHER" id="PTHR46114:SF1">
    <property type="entry name" value="ZAD DOMAIN-CONTAINING PROTEIN"/>
    <property type="match status" value="1"/>
</dbReference>
<comment type="caution">
    <text evidence="1">The sequence shown here is derived from an EMBL/GenBank/DDBJ whole genome shotgun (WGS) entry which is preliminary data.</text>
</comment>
<evidence type="ECO:0000313" key="1">
    <source>
        <dbReference type="EMBL" id="GFY17823.1"/>
    </source>
</evidence>
<evidence type="ECO:0000313" key="2">
    <source>
        <dbReference type="Proteomes" id="UP000887159"/>
    </source>
</evidence>
<dbReference type="EMBL" id="BMAU01021346">
    <property type="protein sequence ID" value="GFY17823.1"/>
    <property type="molecule type" value="Genomic_DNA"/>
</dbReference>
<protein>
    <submittedName>
        <fullName evidence="1">Uncharacterized protein</fullName>
    </submittedName>
</protein>